<accession>A0ABR2W9Z6</accession>
<name>A0ABR2W9Z6_9FUNG</name>
<dbReference type="PROSITE" id="PS50179">
    <property type="entry name" value="VHS"/>
    <property type="match status" value="1"/>
</dbReference>
<evidence type="ECO:0000256" key="6">
    <source>
        <dbReference type="ARBA" id="ARBA00022443"/>
    </source>
</evidence>
<organism evidence="15 16">
    <name type="scientific">Basidiobolus ranarum</name>
    <dbReference type="NCBI Taxonomy" id="34480"/>
    <lineage>
        <taxon>Eukaryota</taxon>
        <taxon>Fungi</taxon>
        <taxon>Fungi incertae sedis</taxon>
        <taxon>Zoopagomycota</taxon>
        <taxon>Entomophthoromycotina</taxon>
        <taxon>Basidiobolomycetes</taxon>
        <taxon>Basidiobolales</taxon>
        <taxon>Basidiobolaceae</taxon>
        <taxon>Basidiobolus</taxon>
    </lineage>
</organism>
<comment type="function">
    <text evidence="1">Component of the ESCRT-0 complex which is the sorting receptor for ubiquitinated cargo proteins at the multivesicular body (MVB).</text>
</comment>
<dbReference type="InterPro" id="IPR003903">
    <property type="entry name" value="UIM_dom"/>
</dbReference>
<evidence type="ECO:0000259" key="13">
    <source>
        <dbReference type="PROSITE" id="PS50002"/>
    </source>
</evidence>
<dbReference type="InterPro" id="IPR050670">
    <property type="entry name" value="STAM"/>
</dbReference>
<evidence type="ECO:0000259" key="14">
    <source>
        <dbReference type="PROSITE" id="PS50179"/>
    </source>
</evidence>
<reference evidence="15 16" key="1">
    <citation type="submission" date="2023-04" db="EMBL/GenBank/DDBJ databases">
        <title>Genome of Basidiobolus ranarum AG-B5.</title>
        <authorList>
            <person name="Stajich J.E."/>
            <person name="Carter-House D."/>
            <person name="Gryganskyi A."/>
        </authorList>
    </citation>
    <scope>NUCLEOTIDE SEQUENCE [LARGE SCALE GENOMIC DNA]</scope>
    <source>
        <strain evidence="15 16">AG-B5</strain>
    </source>
</reference>
<feature type="domain" description="VHS" evidence="14">
    <location>
        <begin position="15"/>
        <end position="144"/>
    </location>
</feature>
<dbReference type="Gene3D" id="2.30.30.40">
    <property type="entry name" value="SH3 Domains"/>
    <property type="match status" value="1"/>
</dbReference>
<keyword evidence="6 11" id="KW-0728">SH3 domain</keyword>
<dbReference type="Gene3D" id="1.20.5.1940">
    <property type="match status" value="1"/>
</dbReference>
<comment type="caution">
    <text evidence="15">The sequence shown here is derived from an EMBL/GenBank/DDBJ whole genome shotgun (WGS) entry which is preliminary data.</text>
</comment>
<keyword evidence="8" id="KW-0967">Endosome</keyword>
<dbReference type="Pfam" id="PF00018">
    <property type="entry name" value="SH3_1"/>
    <property type="match status" value="1"/>
</dbReference>
<evidence type="ECO:0000313" key="16">
    <source>
        <dbReference type="Proteomes" id="UP001479436"/>
    </source>
</evidence>
<dbReference type="SMART" id="SM00288">
    <property type="entry name" value="VHS"/>
    <property type="match status" value="1"/>
</dbReference>
<dbReference type="Pfam" id="PF00790">
    <property type="entry name" value="VHS"/>
    <property type="match status" value="1"/>
</dbReference>
<dbReference type="InterPro" id="IPR036028">
    <property type="entry name" value="SH3-like_dom_sf"/>
</dbReference>
<evidence type="ECO:0000256" key="7">
    <source>
        <dbReference type="ARBA" id="ARBA00022448"/>
    </source>
</evidence>
<dbReference type="PRINTS" id="PR00452">
    <property type="entry name" value="SH3DOMAIN"/>
</dbReference>
<keyword evidence="10" id="KW-0472">Membrane</keyword>
<feature type="region of interest" description="Disordered" evidence="12">
    <location>
        <begin position="400"/>
        <end position="504"/>
    </location>
</feature>
<keyword evidence="7" id="KW-0813">Transport</keyword>
<evidence type="ECO:0000256" key="4">
    <source>
        <dbReference type="ARBA" id="ARBA00017923"/>
    </source>
</evidence>
<dbReference type="Proteomes" id="UP001479436">
    <property type="component" value="Unassembled WGS sequence"/>
</dbReference>
<evidence type="ECO:0000256" key="9">
    <source>
        <dbReference type="ARBA" id="ARBA00022927"/>
    </source>
</evidence>
<dbReference type="InterPro" id="IPR001452">
    <property type="entry name" value="SH3_domain"/>
</dbReference>
<feature type="compositionally biased region" description="Polar residues" evidence="12">
    <location>
        <begin position="417"/>
        <end position="438"/>
    </location>
</feature>
<evidence type="ECO:0000256" key="5">
    <source>
        <dbReference type="ARBA" id="ARBA00018978"/>
    </source>
</evidence>
<comment type="subcellular location">
    <subcellularLocation>
        <location evidence="2">Endosome membrane</location>
        <topology evidence="2">Peripheral membrane protein</topology>
        <orientation evidence="2">Cytoplasmic side</orientation>
    </subcellularLocation>
</comment>
<dbReference type="InterPro" id="IPR004152">
    <property type="entry name" value="GAT_dom"/>
</dbReference>
<evidence type="ECO:0000256" key="12">
    <source>
        <dbReference type="SAM" id="MobiDB-lite"/>
    </source>
</evidence>
<evidence type="ECO:0000256" key="3">
    <source>
        <dbReference type="ARBA" id="ARBA00009666"/>
    </source>
</evidence>
<feature type="domain" description="SH3" evidence="13">
    <location>
        <begin position="208"/>
        <end position="267"/>
    </location>
</feature>
<dbReference type="CDD" id="cd11805">
    <property type="entry name" value="SH3_GRB2_like_C"/>
    <property type="match status" value="1"/>
</dbReference>
<feature type="compositionally biased region" description="Polar residues" evidence="12">
    <location>
        <begin position="478"/>
        <end position="492"/>
    </location>
</feature>
<evidence type="ECO:0000256" key="8">
    <source>
        <dbReference type="ARBA" id="ARBA00022753"/>
    </source>
</evidence>
<dbReference type="PANTHER" id="PTHR45929">
    <property type="entry name" value="JAK PATHWAY SIGNAL TRANSDUCTION ADAPTOR MOLECULE"/>
    <property type="match status" value="1"/>
</dbReference>
<evidence type="ECO:0000256" key="11">
    <source>
        <dbReference type="PROSITE-ProRule" id="PRU00192"/>
    </source>
</evidence>
<dbReference type="EMBL" id="JASJQH010006901">
    <property type="protein sequence ID" value="KAK9728211.1"/>
    <property type="molecule type" value="Genomic_DNA"/>
</dbReference>
<evidence type="ECO:0000256" key="2">
    <source>
        <dbReference type="ARBA" id="ARBA00004125"/>
    </source>
</evidence>
<keyword evidence="16" id="KW-1185">Reference proteome</keyword>
<dbReference type="SMART" id="SM00326">
    <property type="entry name" value="SH3"/>
    <property type="match status" value="1"/>
</dbReference>
<evidence type="ECO:0000256" key="1">
    <source>
        <dbReference type="ARBA" id="ARBA00002654"/>
    </source>
</evidence>
<dbReference type="PANTHER" id="PTHR45929:SF3">
    <property type="entry name" value="JAK PATHWAY SIGNAL TRANSDUCTION ADAPTOR MOLECULE"/>
    <property type="match status" value="1"/>
</dbReference>
<dbReference type="SUPFAM" id="SSF89009">
    <property type="entry name" value="GAT-like domain"/>
    <property type="match status" value="1"/>
</dbReference>
<dbReference type="Gene3D" id="1.25.40.90">
    <property type="match status" value="1"/>
</dbReference>
<keyword evidence="9" id="KW-0653">Protein transport</keyword>
<evidence type="ECO:0000313" key="15">
    <source>
        <dbReference type="EMBL" id="KAK9728211.1"/>
    </source>
</evidence>
<evidence type="ECO:0000256" key="10">
    <source>
        <dbReference type="ARBA" id="ARBA00023136"/>
    </source>
</evidence>
<dbReference type="InterPro" id="IPR002014">
    <property type="entry name" value="VHS_dom"/>
</dbReference>
<dbReference type="Pfam" id="PF03127">
    <property type="entry name" value="GAT"/>
    <property type="match status" value="1"/>
</dbReference>
<dbReference type="PRINTS" id="PR00499">
    <property type="entry name" value="P67PHOX"/>
</dbReference>
<dbReference type="SUPFAM" id="SSF48464">
    <property type="entry name" value="ENTH/VHS domain"/>
    <property type="match status" value="1"/>
</dbReference>
<proteinExistence type="inferred from homology"/>
<dbReference type="InterPro" id="IPR008942">
    <property type="entry name" value="ENTH_VHS"/>
</dbReference>
<dbReference type="CDD" id="cd16978">
    <property type="entry name" value="VHS_HSE1"/>
    <property type="match status" value="1"/>
</dbReference>
<sequence length="504" mass="57172">MFRSANPFDEVVTKATSENLTSDDWELILAVCDRVNKTTNGGRDCIAAVSKRLTHRNANVLLYALTLTEALVKNCGVEVHREVSSRAFTTHLVRMLNDRNVHELVKKRILELIQLWNFEFRSDPTLSLMQETYSQLRAQNYQFPTPQAPKKPTQSELDKLKEEEEFQLALALSLSEKDNRSNYQYAPRTNTNLNNIAPAKKLEPKHALEATRVKALFDFKATESGELGFYKGDVITVVETKYKEWWKGELRGRIGIFPVNYVEKLPDLPTGSSPGQEDEEKVMAEAHNVDRLLQVLSRVDPHKDHLTENEELQTLYNITLSLRPKLVKLIGVYGHKKDELVGLNEKFHEARSTYNTLMESSVARYANSSSYGQYPPQSMYNSSLNRSNSYSYGVPASSATVGPAYQQHDGQPDPYRLSQQRSMSTSSGMDASYNQPIPSTEYGRAPYPNYSQPRGSGQNQTGDYYPPQRYNEYPNPPSGYTQPSRQSDNNQYRAPVADYGGRGY</sequence>
<comment type="similarity">
    <text evidence="3">Belongs to the STAM family.</text>
</comment>
<dbReference type="PROSITE" id="PS50330">
    <property type="entry name" value="UIM"/>
    <property type="match status" value="1"/>
</dbReference>
<gene>
    <name evidence="15" type="primary">HSE1_1</name>
    <name evidence="15" type="ORF">K7432_001214</name>
</gene>
<dbReference type="SUPFAM" id="SSF50044">
    <property type="entry name" value="SH3-domain"/>
    <property type="match status" value="1"/>
</dbReference>
<protein>
    <recommendedName>
        <fullName evidence="4">Class E vacuolar protein-sorting machinery protein HSE1</fullName>
    </recommendedName>
    <alternativeName>
        <fullName evidence="5">Class E vacuolar protein-sorting machinery protein hse1</fullName>
    </alternativeName>
</protein>
<dbReference type="PROSITE" id="PS50002">
    <property type="entry name" value="SH3"/>
    <property type="match status" value="1"/>
</dbReference>
<feature type="compositionally biased region" description="Polar residues" evidence="12">
    <location>
        <begin position="449"/>
        <end position="462"/>
    </location>
</feature>